<dbReference type="InterPro" id="IPR027417">
    <property type="entry name" value="P-loop_NTPase"/>
</dbReference>
<dbReference type="PRINTS" id="PR00326">
    <property type="entry name" value="GTP1OBG"/>
</dbReference>
<dbReference type="STRING" id="130081.M2XQX5"/>
<evidence type="ECO:0000256" key="4">
    <source>
        <dbReference type="ARBA" id="ARBA00023134"/>
    </source>
</evidence>
<dbReference type="GeneID" id="17084816"/>
<dbReference type="Pfam" id="PF08701">
    <property type="entry name" value="GN3L_Grn1"/>
    <property type="match status" value="1"/>
</dbReference>
<dbReference type="GO" id="GO:0005525">
    <property type="term" value="F:GTP binding"/>
    <property type="evidence" value="ECO:0007669"/>
    <property type="project" value="UniProtKB-KW"/>
</dbReference>
<organism evidence="9 10">
    <name type="scientific">Galdieria sulphuraria</name>
    <name type="common">Red alga</name>
    <dbReference type="NCBI Taxonomy" id="130081"/>
    <lineage>
        <taxon>Eukaryota</taxon>
        <taxon>Rhodophyta</taxon>
        <taxon>Bangiophyceae</taxon>
        <taxon>Galdieriales</taxon>
        <taxon>Galdieriaceae</taxon>
        <taxon>Galdieria</taxon>
    </lineage>
</organism>
<feature type="compositionally biased region" description="Basic residues" evidence="6">
    <location>
        <begin position="1"/>
        <end position="32"/>
    </location>
</feature>
<feature type="domain" description="G" evidence="7">
    <location>
        <begin position="228"/>
        <end position="303"/>
    </location>
</feature>
<dbReference type="Gramene" id="EME25824">
    <property type="protein sequence ID" value="EME25824"/>
    <property type="gene ID" value="Gasu_65180"/>
</dbReference>
<feature type="domain" description="Guanine nucleotide-binding protein-like 3 N-terminal" evidence="8">
    <location>
        <begin position="3"/>
        <end position="68"/>
    </location>
</feature>
<keyword evidence="4" id="KW-0342">GTP-binding</keyword>
<evidence type="ECO:0000313" key="9">
    <source>
        <dbReference type="EMBL" id="EME25824.1"/>
    </source>
</evidence>
<evidence type="ECO:0000259" key="7">
    <source>
        <dbReference type="Pfam" id="PF01926"/>
    </source>
</evidence>
<dbReference type="PANTHER" id="PTHR11089">
    <property type="entry name" value="GTP-BINDING PROTEIN-RELATED"/>
    <property type="match status" value="1"/>
</dbReference>
<keyword evidence="10" id="KW-1185">Reference proteome</keyword>
<evidence type="ECO:0000256" key="1">
    <source>
        <dbReference type="ARBA" id="ARBA00004123"/>
    </source>
</evidence>
<reference evidence="10" key="1">
    <citation type="journal article" date="2013" name="Science">
        <title>Gene transfer from bacteria and archaea facilitated evolution of an extremophilic eukaryote.</title>
        <authorList>
            <person name="Schonknecht G."/>
            <person name="Chen W.H."/>
            <person name="Ternes C.M."/>
            <person name="Barbier G.G."/>
            <person name="Shrestha R.P."/>
            <person name="Stanke M."/>
            <person name="Brautigam A."/>
            <person name="Baker B.J."/>
            <person name="Banfield J.F."/>
            <person name="Garavito R.M."/>
            <person name="Carr K."/>
            <person name="Wilkerson C."/>
            <person name="Rensing S.A."/>
            <person name="Gagneul D."/>
            <person name="Dickenson N.E."/>
            <person name="Oesterhelt C."/>
            <person name="Lercher M.J."/>
            <person name="Weber A.P."/>
        </authorList>
    </citation>
    <scope>NUCLEOTIDE SEQUENCE [LARGE SCALE GENOMIC DNA]</scope>
    <source>
        <strain evidence="10">074W</strain>
    </source>
</reference>
<protein>
    <submittedName>
        <fullName evidence="9">GTP-binding family protein</fullName>
    </submittedName>
</protein>
<evidence type="ECO:0000256" key="6">
    <source>
        <dbReference type="SAM" id="MobiDB-lite"/>
    </source>
</evidence>
<dbReference type="EMBL" id="KB454783">
    <property type="protein sequence ID" value="EME25824.1"/>
    <property type="molecule type" value="Genomic_DNA"/>
</dbReference>
<evidence type="ECO:0000259" key="8">
    <source>
        <dbReference type="Pfam" id="PF08701"/>
    </source>
</evidence>
<dbReference type="Gene3D" id="1.10.1580.10">
    <property type="match status" value="1"/>
</dbReference>
<dbReference type="Pfam" id="PF01926">
    <property type="entry name" value="MMR_HSR1"/>
    <property type="match status" value="1"/>
</dbReference>
<comment type="subcellular location">
    <subcellularLocation>
        <location evidence="1">Nucleus</location>
    </subcellularLocation>
</comment>
<sequence length="412" mass="47035">MTLRKKYKIQRKVREHKRKMRKQQKKQSRTKKHEKELRIPNAFPYKEQILEEYAKQEQTLKRIRLANVVAKLKATAVTQEDNSQDREEQITTQSSLEDTQVEAQVKGNIRRHVKDFKQLVNQCDIILQVIDARDPLGTRSMKAEQYIMSNFGGSKRIVLVLNKVDMIPNSIATQWIEYLSTFHPTVPFCAAHEKIRKKYTPHTESLMRLLKGFLSDKHHHHSSSSVMVGVVGYPNVGKSSLINCLHRSQVVETGPNPGVTKHNQEIVIDQHIRFMDCPGIVFMSHEEDHHLSLVIRNFVSTQNVEDPFPFIDAIIDKVGVEKLTTQYNIPIFSTRDEFLALIAKKRGKLQKGGALDLQAAAHSILIDWSRGKIPYYTSPPKDSSAQVSACVVETYGSSIPLISGKYEEEAAE</sequence>
<evidence type="ECO:0000256" key="5">
    <source>
        <dbReference type="ARBA" id="ARBA00023242"/>
    </source>
</evidence>
<dbReference type="OMA" id="NWIKYFR"/>
<name>M2XQX5_GALSU</name>
<evidence type="ECO:0000313" key="10">
    <source>
        <dbReference type="Proteomes" id="UP000030680"/>
    </source>
</evidence>
<keyword evidence="5" id="KW-0539">Nucleus</keyword>
<evidence type="ECO:0000256" key="2">
    <source>
        <dbReference type="ARBA" id="ARBA00022741"/>
    </source>
</evidence>
<gene>
    <name evidence="9" type="ORF">Gasu_65180</name>
</gene>
<dbReference type="SUPFAM" id="SSF52540">
    <property type="entry name" value="P-loop containing nucleoside triphosphate hydrolases"/>
    <property type="match status" value="1"/>
</dbReference>
<dbReference type="InterPro" id="IPR014813">
    <property type="entry name" value="Gnl3_N_dom"/>
</dbReference>
<dbReference type="AlphaFoldDB" id="M2XQX5"/>
<dbReference type="Gene3D" id="3.40.50.300">
    <property type="entry name" value="P-loop containing nucleotide triphosphate hydrolases"/>
    <property type="match status" value="1"/>
</dbReference>
<feature type="region of interest" description="Disordered" evidence="6">
    <location>
        <begin position="1"/>
        <end position="37"/>
    </location>
</feature>
<dbReference type="OrthoDB" id="10266128at2759"/>
<accession>M2XQX5</accession>
<proteinExistence type="predicted"/>
<keyword evidence="3" id="KW-0175">Coiled coil</keyword>
<dbReference type="RefSeq" id="XP_005702344.1">
    <property type="nucleotide sequence ID" value="XM_005702287.1"/>
</dbReference>
<dbReference type="KEGG" id="gsl:Gasu_65180"/>
<evidence type="ECO:0000256" key="3">
    <source>
        <dbReference type="ARBA" id="ARBA00023054"/>
    </source>
</evidence>
<dbReference type="PANTHER" id="PTHR11089:SF30">
    <property type="entry name" value="GUANINE NUCLEOTIDE-BINDING PROTEIN-LIKE 3 HOMOLOG"/>
    <property type="match status" value="1"/>
</dbReference>
<dbReference type="InterPro" id="IPR050755">
    <property type="entry name" value="TRAFAC_YlqF/YawG_RiboMat"/>
</dbReference>
<dbReference type="FunFam" id="1.10.1580.10:FF:000002">
    <property type="entry name" value="Guanine nucleotide-binding protein-like 3 (nucleolar)-like"/>
    <property type="match status" value="1"/>
</dbReference>
<dbReference type="Proteomes" id="UP000030680">
    <property type="component" value="Unassembled WGS sequence"/>
</dbReference>
<dbReference type="GO" id="GO:0005730">
    <property type="term" value="C:nucleolus"/>
    <property type="evidence" value="ECO:0007669"/>
    <property type="project" value="UniProtKB-ARBA"/>
</dbReference>
<dbReference type="InterPro" id="IPR006073">
    <property type="entry name" value="GTP-bd"/>
</dbReference>
<dbReference type="eggNOG" id="KOG2484">
    <property type="taxonomic scope" value="Eukaryota"/>
</dbReference>
<dbReference type="InterPro" id="IPR023179">
    <property type="entry name" value="GTP-bd_ortho_bundle_sf"/>
</dbReference>
<keyword evidence="2" id="KW-0547">Nucleotide-binding</keyword>